<dbReference type="AlphaFoldDB" id="A0A5R8YMF8"/>
<evidence type="ECO:0000313" key="4">
    <source>
        <dbReference type="Proteomes" id="UP000309033"/>
    </source>
</evidence>
<dbReference type="EMBL" id="VANP01000015">
    <property type="protein sequence ID" value="TLP53512.1"/>
    <property type="molecule type" value="Genomic_DNA"/>
</dbReference>
<sequence length="150" mass="16210">MRLLLDENVPKPLQQALTAFVLNHEIVHLLDLHGWSGTRDESLYPRAAAEGFHAVVTNDGRQMQRPREVAAIAASGLHRIEYPHRHQGLAGMGIAIATVAAGLPGALALLQEADGQRLIALRSIDPTSKARLHVIDPLANPPKFWVSSAG</sequence>
<dbReference type="Pfam" id="PF18478">
    <property type="entry name" value="PIN_10"/>
    <property type="match status" value="1"/>
</dbReference>
<dbReference type="InterPro" id="IPR041375">
    <property type="entry name" value="VapC45_PIN-like"/>
</dbReference>
<keyword evidence="1" id="KW-0812">Transmembrane</keyword>
<proteinExistence type="predicted"/>
<reference evidence="3" key="1">
    <citation type="submission" date="2019-05" db="EMBL/GenBank/DDBJ databases">
        <title>Isolation, diversity and antifungal activity of Actinobacteria from wheat.</title>
        <authorList>
            <person name="Yu B."/>
        </authorList>
    </citation>
    <scope>NUCLEOTIDE SEQUENCE [LARGE SCALE GENOMIC DNA]</scope>
    <source>
        <strain evidence="3">NEAU-HEGS1-5</strain>
    </source>
</reference>
<gene>
    <name evidence="3" type="ORF">FED44_29145</name>
</gene>
<evidence type="ECO:0000313" key="3">
    <source>
        <dbReference type="EMBL" id="TLP53512.1"/>
    </source>
</evidence>
<keyword evidence="4" id="KW-1185">Reference proteome</keyword>
<dbReference type="OrthoDB" id="3699343at2"/>
<keyword evidence="1" id="KW-1133">Transmembrane helix</keyword>
<feature type="transmembrane region" description="Helical" evidence="1">
    <location>
        <begin position="89"/>
        <end position="110"/>
    </location>
</feature>
<evidence type="ECO:0000259" key="2">
    <source>
        <dbReference type="Pfam" id="PF18478"/>
    </source>
</evidence>
<dbReference type="Proteomes" id="UP000309033">
    <property type="component" value="Unassembled WGS sequence"/>
</dbReference>
<organism evidence="3 4">
    <name type="scientific">Microbispora triticiradicis</name>
    <dbReference type="NCBI Taxonomy" id="2200763"/>
    <lineage>
        <taxon>Bacteria</taxon>
        <taxon>Bacillati</taxon>
        <taxon>Actinomycetota</taxon>
        <taxon>Actinomycetes</taxon>
        <taxon>Streptosporangiales</taxon>
        <taxon>Streptosporangiaceae</taxon>
        <taxon>Microbispora</taxon>
    </lineage>
</organism>
<keyword evidence="1" id="KW-0472">Membrane</keyword>
<comment type="caution">
    <text evidence="3">The sequence shown here is derived from an EMBL/GenBank/DDBJ whole genome shotgun (WGS) entry which is preliminary data.</text>
</comment>
<protein>
    <recommendedName>
        <fullName evidence="2">VapC45 PIN like domain-containing protein</fullName>
    </recommendedName>
</protein>
<evidence type="ECO:0000256" key="1">
    <source>
        <dbReference type="SAM" id="Phobius"/>
    </source>
</evidence>
<name>A0A5R8YMF8_9ACTN</name>
<accession>A0A5R8YMF8</accession>
<feature type="domain" description="VapC45 PIN like" evidence="2">
    <location>
        <begin position="1"/>
        <end position="78"/>
    </location>
</feature>